<sequence>MALFRHTQDLPAEARGGVVAIGNFDGVHRGHRAVLAEAQARARELGTHASVLTFEPHPYQLFKPDAPPFRLATLRTKVRFLEACELAHLFVLPFDWDLAGYSPEAFVADILVRNLSARHVVVGEGFRFGRKRAGDVELLRREGDAHGFGVSAMPPVSDADGRVISSSRIRDALRAGEVAEATALLGRPWEIEGRVQHGDKRGRTIGFPTANIALGEMLEPAHGIYAVRAGIDAGPETEWWDGAAYVGRRPTVTEGTPGVLFETHLLDVSPDLYGQHLRVRVHAFVRGDWAFDGLDALKQQIARDCESARAALPPR</sequence>
<evidence type="ECO:0000256" key="13">
    <source>
        <dbReference type="ARBA" id="ARBA00047880"/>
    </source>
</evidence>
<evidence type="ECO:0000256" key="3">
    <source>
        <dbReference type="ARBA" id="ARBA00005201"/>
    </source>
</evidence>
<dbReference type="CDD" id="cd02064">
    <property type="entry name" value="FAD_synthetase_N"/>
    <property type="match status" value="1"/>
</dbReference>
<dbReference type="GO" id="GO:0003919">
    <property type="term" value="F:FMN adenylyltransferase activity"/>
    <property type="evidence" value="ECO:0007669"/>
    <property type="project" value="UniProtKB-UniRule"/>
</dbReference>
<evidence type="ECO:0000313" key="18">
    <source>
        <dbReference type="Proteomes" id="UP000199415"/>
    </source>
</evidence>
<feature type="domain" description="Riboflavin kinase" evidence="16">
    <location>
        <begin position="184"/>
        <end position="313"/>
    </location>
</feature>
<dbReference type="UniPathway" id="UPA00277">
    <property type="reaction ID" value="UER00407"/>
</dbReference>
<dbReference type="UniPathway" id="UPA00276">
    <property type="reaction ID" value="UER00406"/>
</dbReference>
<evidence type="ECO:0000256" key="7">
    <source>
        <dbReference type="ARBA" id="ARBA00022695"/>
    </source>
</evidence>
<comment type="catalytic activity">
    <reaction evidence="13 15">
        <text>riboflavin + ATP = FMN + ADP + H(+)</text>
        <dbReference type="Rhea" id="RHEA:14357"/>
        <dbReference type="ChEBI" id="CHEBI:15378"/>
        <dbReference type="ChEBI" id="CHEBI:30616"/>
        <dbReference type="ChEBI" id="CHEBI:57986"/>
        <dbReference type="ChEBI" id="CHEBI:58210"/>
        <dbReference type="ChEBI" id="CHEBI:456216"/>
        <dbReference type="EC" id="2.7.1.26"/>
    </reaction>
</comment>
<keyword evidence="18" id="KW-1185">Reference proteome</keyword>
<dbReference type="InterPro" id="IPR015864">
    <property type="entry name" value="FAD_synthase"/>
</dbReference>
<dbReference type="Proteomes" id="UP000199415">
    <property type="component" value="Unassembled WGS sequence"/>
</dbReference>
<evidence type="ECO:0000256" key="15">
    <source>
        <dbReference type="PIRNR" id="PIRNR004491"/>
    </source>
</evidence>
<dbReference type="AlphaFoldDB" id="A0A1G7SUJ7"/>
<dbReference type="EC" id="2.7.1.26" evidence="15"/>
<keyword evidence="6 15" id="KW-0808">Transferase</keyword>
<comment type="similarity">
    <text evidence="15">Belongs to the ribF family.</text>
</comment>
<dbReference type="RefSeq" id="WP_090020542.1">
    <property type="nucleotide sequence ID" value="NZ_FNCE01000007.1"/>
</dbReference>
<dbReference type="SUPFAM" id="SSF82114">
    <property type="entry name" value="Riboflavin kinase-like"/>
    <property type="match status" value="1"/>
</dbReference>
<evidence type="ECO:0000256" key="5">
    <source>
        <dbReference type="ARBA" id="ARBA00022643"/>
    </source>
</evidence>
<dbReference type="OrthoDB" id="9803667at2"/>
<dbReference type="GO" id="GO:0008531">
    <property type="term" value="F:riboflavin kinase activity"/>
    <property type="evidence" value="ECO:0007669"/>
    <property type="project" value="UniProtKB-UniRule"/>
</dbReference>
<dbReference type="InterPro" id="IPR015865">
    <property type="entry name" value="Riboflavin_kinase_bac/euk"/>
</dbReference>
<evidence type="ECO:0000256" key="11">
    <source>
        <dbReference type="ARBA" id="ARBA00022840"/>
    </source>
</evidence>
<dbReference type="Gene3D" id="2.40.30.30">
    <property type="entry name" value="Riboflavin kinase-like"/>
    <property type="match status" value="1"/>
</dbReference>
<dbReference type="Gene3D" id="3.40.50.620">
    <property type="entry name" value="HUPs"/>
    <property type="match status" value="1"/>
</dbReference>
<dbReference type="EC" id="2.7.7.2" evidence="15"/>
<comment type="catalytic activity">
    <reaction evidence="14 15">
        <text>FMN + ATP + H(+) = FAD + diphosphate</text>
        <dbReference type="Rhea" id="RHEA:17237"/>
        <dbReference type="ChEBI" id="CHEBI:15378"/>
        <dbReference type="ChEBI" id="CHEBI:30616"/>
        <dbReference type="ChEBI" id="CHEBI:33019"/>
        <dbReference type="ChEBI" id="CHEBI:57692"/>
        <dbReference type="ChEBI" id="CHEBI:58210"/>
        <dbReference type="EC" id="2.7.7.2"/>
    </reaction>
</comment>
<dbReference type="SMART" id="SM00904">
    <property type="entry name" value="Flavokinase"/>
    <property type="match status" value="1"/>
</dbReference>
<dbReference type="FunFam" id="3.40.50.620:FF:000021">
    <property type="entry name" value="Riboflavin biosynthesis protein"/>
    <property type="match status" value="1"/>
</dbReference>
<dbReference type="STRING" id="1082479.SAMN05216241_107137"/>
<dbReference type="PIRSF" id="PIRSF004491">
    <property type="entry name" value="FAD_Synth"/>
    <property type="match status" value="1"/>
</dbReference>
<evidence type="ECO:0000256" key="6">
    <source>
        <dbReference type="ARBA" id="ARBA00022679"/>
    </source>
</evidence>
<dbReference type="GO" id="GO:0006747">
    <property type="term" value="P:FAD biosynthetic process"/>
    <property type="evidence" value="ECO:0007669"/>
    <property type="project" value="UniProtKB-UniRule"/>
</dbReference>
<dbReference type="EMBL" id="FNCE01000007">
    <property type="protein sequence ID" value="SDG26109.1"/>
    <property type="molecule type" value="Genomic_DNA"/>
</dbReference>
<keyword evidence="11 15" id="KW-0067">ATP-binding</keyword>
<dbReference type="SUPFAM" id="SSF52374">
    <property type="entry name" value="Nucleotidylyl transferase"/>
    <property type="match status" value="1"/>
</dbReference>
<dbReference type="InterPro" id="IPR002606">
    <property type="entry name" value="Riboflavin_kinase_bac"/>
</dbReference>
<evidence type="ECO:0000313" key="17">
    <source>
        <dbReference type="EMBL" id="SDG26109.1"/>
    </source>
</evidence>
<dbReference type="InterPro" id="IPR023468">
    <property type="entry name" value="Riboflavin_kinase"/>
</dbReference>
<evidence type="ECO:0000256" key="10">
    <source>
        <dbReference type="ARBA" id="ARBA00022827"/>
    </source>
</evidence>
<evidence type="ECO:0000256" key="12">
    <source>
        <dbReference type="ARBA" id="ARBA00023268"/>
    </source>
</evidence>
<evidence type="ECO:0000256" key="14">
    <source>
        <dbReference type="ARBA" id="ARBA00049494"/>
    </source>
</evidence>
<dbReference type="GO" id="GO:0005524">
    <property type="term" value="F:ATP binding"/>
    <property type="evidence" value="ECO:0007669"/>
    <property type="project" value="UniProtKB-UniRule"/>
</dbReference>
<dbReference type="NCBIfam" id="TIGR00083">
    <property type="entry name" value="ribF"/>
    <property type="match status" value="1"/>
</dbReference>
<gene>
    <name evidence="17" type="ORF">SAMN05216241_107137</name>
</gene>
<dbReference type="InterPro" id="IPR014729">
    <property type="entry name" value="Rossmann-like_a/b/a_fold"/>
</dbReference>
<evidence type="ECO:0000256" key="4">
    <source>
        <dbReference type="ARBA" id="ARBA00022630"/>
    </source>
</evidence>
<organism evidence="17 18">
    <name type="scientific">Limimonas halophila</name>
    <dbReference type="NCBI Taxonomy" id="1082479"/>
    <lineage>
        <taxon>Bacteria</taxon>
        <taxon>Pseudomonadati</taxon>
        <taxon>Pseudomonadota</taxon>
        <taxon>Alphaproteobacteria</taxon>
        <taxon>Rhodospirillales</taxon>
        <taxon>Rhodovibrionaceae</taxon>
        <taxon>Limimonas</taxon>
    </lineage>
</organism>
<comment type="pathway">
    <text evidence="2 15">Cofactor biosynthesis; FAD biosynthesis; FAD from FMN: step 1/1.</text>
</comment>
<comment type="pathway">
    <text evidence="3 15">Cofactor biosynthesis; FMN biosynthesis; FMN from riboflavin (ATP route): step 1/1.</text>
</comment>
<proteinExistence type="inferred from homology"/>
<dbReference type="PANTHER" id="PTHR22749">
    <property type="entry name" value="RIBOFLAVIN KINASE/FMN ADENYLYLTRANSFERASE"/>
    <property type="match status" value="1"/>
</dbReference>
<dbReference type="Pfam" id="PF06574">
    <property type="entry name" value="FAD_syn"/>
    <property type="match status" value="1"/>
</dbReference>
<keyword evidence="9 15" id="KW-0418">Kinase</keyword>
<comment type="function">
    <text evidence="1">Catalyzes the phosphorylation of riboflavin to FMN followed by the adenylation of FMN to FAD.</text>
</comment>
<dbReference type="Pfam" id="PF01687">
    <property type="entry name" value="Flavokinase"/>
    <property type="match status" value="1"/>
</dbReference>
<dbReference type="PANTHER" id="PTHR22749:SF6">
    <property type="entry name" value="RIBOFLAVIN KINASE"/>
    <property type="match status" value="1"/>
</dbReference>
<keyword evidence="10 15" id="KW-0274">FAD</keyword>
<keyword evidence="4 15" id="KW-0285">Flavoprotein</keyword>
<keyword evidence="7 15" id="KW-0548">Nucleotidyltransferase</keyword>
<evidence type="ECO:0000256" key="8">
    <source>
        <dbReference type="ARBA" id="ARBA00022741"/>
    </source>
</evidence>
<evidence type="ECO:0000259" key="16">
    <source>
        <dbReference type="SMART" id="SM00904"/>
    </source>
</evidence>
<evidence type="ECO:0000256" key="2">
    <source>
        <dbReference type="ARBA" id="ARBA00004726"/>
    </source>
</evidence>
<keyword evidence="8 15" id="KW-0547">Nucleotide-binding</keyword>
<dbReference type="NCBIfam" id="NF004159">
    <property type="entry name" value="PRK05627.1-2"/>
    <property type="match status" value="1"/>
</dbReference>
<evidence type="ECO:0000256" key="9">
    <source>
        <dbReference type="ARBA" id="ARBA00022777"/>
    </source>
</evidence>
<dbReference type="GO" id="GO:0009398">
    <property type="term" value="P:FMN biosynthetic process"/>
    <property type="evidence" value="ECO:0007669"/>
    <property type="project" value="UniProtKB-UniRule"/>
</dbReference>
<reference evidence="17 18" key="1">
    <citation type="submission" date="2016-10" db="EMBL/GenBank/DDBJ databases">
        <authorList>
            <person name="de Groot N.N."/>
        </authorList>
    </citation>
    <scope>NUCLEOTIDE SEQUENCE [LARGE SCALE GENOMIC DNA]</scope>
    <source>
        <strain evidence="17 18">DSM 25584</strain>
    </source>
</reference>
<dbReference type="GO" id="GO:0009231">
    <property type="term" value="P:riboflavin biosynthetic process"/>
    <property type="evidence" value="ECO:0007669"/>
    <property type="project" value="InterPro"/>
</dbReference>
<name>A0A1G7SUJ7_9PROT</name>
<evidence type="ECO:0000256" key="1">
    <source>
        <dbReference type="ARBA" id="ARBA00002121"/>
    </source>
</evidence>
<dbReference type="InterPro" id="IPR023465">
    <property type="entry name" value="Riboflavin_kinase_dom_sf"/>
</dbReference>
<keyword evidence="12" id="KW-0511">Multifunctional enzyme</keyword>
<dbReference type="NCBIfam" id="NF004160">
    <property type="entry name" value="PRK05627.1-3"/>
    <property type="match status" value="1"/>
</dbReference>
<accession>A0A1G7SUJ7</accession>
<protein>
    <recommendedName>
        <fullName evidence="15">Riboflavin biosynthesis protein</fullName>
    </recommendedName>
    <domain>
        <recommendedName>
            <fullName evidence="15">Riboflavin kinase</fullName>
            <ecNumber evidence="15">2.7.1.26</ecNumber>
        </recommendedName>
        <alternativeName>
            <fullName evidence="15">Flavokinase</fullName>
        </alternativeName>
    </domain>
    <domain>
        <recommendedName>
            <fullName evidence="15">FMN adenylyltransferase</fullName>
            <ecNumber evidence="15">2.7.7.2</ecNumber>
        </recommendedName>
        <alternativeName>
            <fullName evidence="15">FAD pyrophosphorylase</fullName>
        </alternativeName>
        <alternativeName>
            <fullName evidence="15">FAD synthase</fullName>
        </alternativeName>
    </domain>
</protein>
<keyword evidence="5 15" id="KW-0288">FMN</keyword>